<organism evidence="1 2">
    <name type="scientific">[Candida] jaroonii</name>
    <dbReference type="NCBI Taxonomy" id="467808"/>
    <lineage>
        <taxon>Eukaryota</taxon>
        <taxon>Fungi</taxon>
        <taxon>Dikarya</taxon>
        <taxon>Ascomycota</taxon>
        <taxon>Saccharomycotina</taxon>
        <taxon>Pichiomycetes</taxon>
        <taxon>Debaryomycetaceae</taxon>
        <taxon>Yamadazyma</taxon>
    </lineage>
</organism>
<name>A0ACA9Y4R3_9ASCO</name>
<reference evidence="1" key="1">
    <citation type="submission" date="2022-06" db="EMBL/GenBank/DDBJ databases">
        <authorList>
            <person name="Legras J.-L."/>
            <person name="Devillers H."/>
            <person name="Grondin C."/>
        </authorList>
    </citation>
    <scope>NUCLEOTIDE SEQUENCE</scope>
    <source>
        <strain evidence="1">CLIB 1444</strain>
    </source>
</reference>
<keyword evidence="2" id="KW-1185">Reference proteome</keyword>
<evidence type="ECO:0000313" key="2">
    <source>
        <dbReference type="Proteomes" id="UP001152531"/>
    </source>
</evidence>
<protein>
    <submittedName>
        <fullName evidence="1">Alcohol dehydrogenase 1</fullName>
    </submittedName>
</protein>
<comment type="caution">
    <text evidence="1">The sequence shown here is derived from an EMBL/GenBank/DDBJ whole genome shotgun (WGS) entry which is preliminary data.</text>
</comment>
<gene>
    <name evidence="1" type="ORF">CLIB1444_02S16182</name>
</gene>
<proteinExistence type="predicted"/>
<sequence>MKAVTYQAPFDYKVKDVPKPIVENADEAILKVKYSGICGTDLHSYRGHLNLPKDQVIGHEFVGTIVEKGDNVNFEIGDNVVSTFTIQCGECEYCKVGFSSQCDVTNTFGKVGLPGGQAEYVKVPYANNGLIKCEDDPIYVMMADIFITGYFGVKKILNHLGHNVKKDLKPREVHGLKVLQLGLGPVGICALTILKHYGFDVTAVDNVPSRLDTASKLGAHTLNFQTDDIPKDSFDFVLEAVGNSKALETGFHAIKREGLLVVLGMSHEPLPFDGLQCYLKNINLSFGRCHAQSLFPESLELFETLKDKFSSFIDCLIPIEEVEKGYELFDHHKVNKVIIDFTK</sequence>
<dbReference type="EMBL" id="CALSDN010000002">
    <property type="protein sequence ID" value="CAH6719773.1"/>
    <property type="molecule type" value="Genomic_DNA"/>
</dbReference>
<accession>A0ACA9Y4R3</accession>
<dbReference type="Proteomes" id="UP001152531">
    <property type="component" value="Unassembled WGS sequence"/>
</dbReference>
<evidence type="ECO:0000313" key="1">
    <source>
        <dbReference type="EMBL" id="CAH6719773.1"/>
    </source>
</evidence>